<organism evidence="6 7">
    <name type="scientific">Taenia crassiceps</name>
    <dbReference type="NCBI Taxonomy" id="6207"/>
    <lineage>
        <taxon>Eukaryota</taxon>
        <taxon>Metazoa</taxon>
        <taxon>Spiralia</taxon>
        <taxon>Lophotrochozoa</taxon>
        <taxon>Platyhelminthes</taxon>
        <taxon>Cestoda</taxon>
        <taxon>Eucestoda</taxon>
        <taxon>Cyclophyllidea</taxon>
        <taxon>Taeniidae</taxon>
        <taxon>Taenia</taxon>
    </lineage>
</organism>
<evidence type="ECO:0000256" key="4">
    <source>
        <dbReference type="SAM" id="MobiDB-lite"/>
    </source>
</evidence>
<comment type="subcellular location">
    <subcellularLocation>
        <location evidence="1">Nucleus</location>
    </subcellularLocation>
</comment>
<keyword evidence="7" id="KW-1185">Reference proteome</keyword>
<name>A0ABR4QT43_9CEST</name>
<protein>
    <submittedName>
        <fullName evidence="6">Something about silencing protein 10</fullName>
    </submittedName>
</protein>
<comment type="similarity">
    <text evidence="2">Belongs to the SAS10 family.</text>
</comment>
<evidence type="ECO:0000256" key="1">
    <source>
        <dbReference type="ARBA" id="ARBA00004123"/>
    </source>
</evidence>
<feature type="domain" description="Sas10 C-terminal" evidence="5">
    <location>
        <begin position="368"/>
        <end position="438"/>
    </location>
</feature>
<proteinExistence type="inferred from homology"/>
<evidence type="ECO:0000313" key="7">
    <source>
        <dbReference type="Proteomes" id="UP001651158"/>
    </source>
</evidence>
<comment type="caution">
    <text evidence="6">The sequence shown here is derived from an EMBL/GenBank/DDBJ whole genome shotgun (WGS) entry which is preliminary data.</text>
</comment>
<sequence>MQSRYYGGDKYDENDEESVSLFIKDCHERQSALYTTHPCSHSSVAFFMSPLSKGELLYSSGQSRFQLHIREGVAHDSKNSIDFLIFEKPVSNTCKLPKFPKTLDEEAAAFRSHGFPLLVWPRSRDKATVQKYLTDNYPDCGLWFSELDKCQTWLNMRWIPLAKYLGLETPFNSGSKSAVLRDLPSDSVAATFVKERISWLSNYCDLLQSYLLHRRIATPGFHHNPIHRQLRNLHGERQNAVADDSGFFNVVGDRLLHLGSMAAAENRVVKLRIHEMAKQIADSQQRAQFISVLLPLADLKGALSQKCETTTASSSAGEAKVALMKALQEDFEEEANSQGSNDGEDEVMGIGNGGKEGPNGKSPTLYPNRPVTKEIMENRGIVKYRHKRERNPRVHLRYKYKKAQIRYKSRVPNLRKEDTPYAGELRGIRVNMIKSHKFKKPT</sequence>
<evidence type="ECO:0000256" key="2">
    <source>
        <dbReference type="ARBA" id="ARBA00010979"/>
    </source>
</evidence>
<evidence type="ECO:0000313" key="6">
    <source>
        <dbReference type="EMBL" id="KAL5112902.1"/>
    </source>
</evidence>
<dbReference type="Pfam" id="PF09368">
    <property type="entry name" value="Sas10"/>
    <property type="match status" value="1"/>
</dbReference>
<accession>A0ABR4QT43</accession>
<dbReference type="Proteomes" id="UP001651158">
    <property type="component" value="Unassembled WGS sequence"/>
</dbReference>
<evidence type="ECO:0000259" key="5">
    <source>
        <dbReference type="Pfam" id="PF09368"/>
    </source>
</evidence>
<dbReference type="EMBL" id="JAKROA010000001">
    <property type="protein sequence ID" value="KAL5112902.1"/>
    <property type="molecule type" value="Genomic_DNA"/>
</dbReference>
<gene>
    <name evidence="6" type="ORF">TcWFU_009246</name>
</gene>
<keyword evidence="3" id="KW-0539">Nucleus</keyword>
<dbReference type="PANTHER" id="PTHR13237">
    <property type="entry name" value="SOMETHING ABOUT SILENCING PROTEIN 10-RELATED"/>
    <property type="match status" value="1"/>
</dbReference>
<dbReference type="InterPro" id="IPR018972">
    <property type="entry name" value="Sas10_C_dom"/>
</dbReference>
<dbReference type="PANTHER" id="PTHR13237:SF8">
    <property type="entry name" value="SOMETHING ABOUT SILENCING PROTEIN 10"/>
    <property type="match status" value="1"/>
</dbReference>
<evidence type="ECO:0000256" key="3">
    <source>
        <dbReference type="ARBA" id="ARBA00023242"/>
    </source>
</evidence>
<reference evidence="6 7" key="1">
    <citation type="journal article" date="2022" name="Front. Cell. Infect. Microbiol.">
        <title>The Genomes of Two Strains of Taenia crassiceps the Animal Model for the Study of Human Cysticercosis.</title>
        <authorList>
            <person name="Bobes R.J."/>
            <person name="Estrada K."/>
            <person name="Rios-Valencia D.G."/>
            <person name="Calderon-Gallegos A."/>
            <person name="de la Torre P."/>
            <person name="Carrero J.C."/>
            <person name="Sanchez-Flores A."/>
            <person name="Laclette J.P."/>
        </authorList>
    </citation>
    <scope>NUCLEOTIDE SEQUENCE [LARGE SCALE GENOMIC DNA]</scope>
    <source>
        <strain evidence="6">WFUcys</strain>
    </source>
</reference>
<feature type="region of interest" description="Disordered" evidence="4">
    <location>
        <begin position="331"/>
        <end position="368"/>
    </location>
</feature>